<feature type="region of interest" description="Disordered" evidence="1">
    <location>
        <begin position="239"/>
        <end position="270"/>
    </location>
</feature>
<evidence type="ECO:0000313" key="4">
    <source>
        <dbReference type="Proteomes" id="UP000410492"/>
    </source>
</evidence>
<protein>
    <submittedName>
        <fullName evidence="3">Uncharacterized protein</fullName>
    </submittedName>
</protein>
<sequence>MYVGRNNLLNRCLITWEHNVVRWVELILCLVCLLLAILMFYKRVFITTKIVHVAVHSAFVFILATDVISWCVKTPITIKTWMLISMTGFLMYCFTSGLLLFFTASSSTGLIIFSTVANIITAIVFLLDCLWVCWEYIHADYRTVIDADLRVIPGGTGPRIKSMTRSENLVDRAVSPYSLSEINEFECPVVRKRRGNLVYPAARPMRPMSYGGTFAVDKDLAPMSSGGSYRAISSVSGVTVPPTQQTRSRRSVRLVSVSSRTTGSSYMLNKSRDNTPCNTCSSHRVSKSECHTDTDDEPQGDQGCCCARVYGIPCDCSEAPMAVQDDSKVNGSCSACEDRESSEVIRTDIEESQNDTESTSTVRFSCAVHSYQ</sequence>
<name>A0A653C240_CALMS</name>
<accession>A0A653C240</accession>
<evidence type="ECO:0000256" key="2">
    <source>
        <dbReference type="SAM" id="Phobius"/>
    </source>
</evidence>
<dbReference type="Proteomes" id="UP000410492">
    <property type="component" value="Unassembled WGS sequence"/>
</dbReference>
<keyword evidence="2" id="KW-1133">Transmembrane helix</keyword>
<evidence type="ECO:0000313" key="3">
    <source>
        <dbReference type="EMBL" id="VEN41573.1"/>
    </source>
</evidence>
<feature type="transmembrane region" description="Helical" evidence="2">
    <location>
        <begin position="53"/>
        <end position="72"/>
    </location>
</feature>
<dbReference type="OrthoDB" id="6746532at2759"/>
<feature type="transmembrane region" description="Helical" evidence="2">
    <location>
        <begin position="110"/>
        <end position="134"/>
    </location>
</feature>
<reference evidence="3 4" key="1">
    <citation type="submission" date="2019-01" db="EMBL/GenBank/DDBJ databases">
        <authorList>
            <person name="Sayadi A."/>
        </authorList>
    </citation>
    <scope>NUCLEOTIDE SEQUENCE [LARGE SCALE GENOMIC DNA]</scope>
</reference>
<keyword evidence="2" id="KW-0472">Membrane</keyword>
<feature type="transmembrane region" description="Helical" evidence="2">
    <location>
        <begin position="81"/>
        <end position="104"/>
    </location>
</feature>
<feature type="compositionally biased region" description="Low complexity" evidence="1">
    <location>
        <begin position="253"/>
        <end position="265"/>
    </location>
</feature>
<evidence type="ECO:0000256" key="1">
    <source>
        <dbReference type="SAM" id="MobiDB-lite"/>
    </source>
</evidence>
<dbReference type="EMBL" id="CAACVG010006772">
    <property type="protein sequence ID" value="VEN41573.1"/>
    <property type="molecule type" value="Genomic_DNA"/>
</dbReference>
<proteinExistence type="predicted"/>
<organism evidence="3 4">
    <name type="scientific">Callosobruchus maculatus</name>
    <name type="common">Southern cowpea weevil</name>
    <name type="synonym">Pulse bruchid</name>
    <dbReference type="NCBI Taxonomy" id="64391"/>
    <lineage>
        <taxon>Eukaryota</taxon>
        <taxon>Metazoa</taxon>
        <taxon>Ecdysozoa</taxon>
        <taxon>Arthropoda</taxon>
        <taxon>Hexapoda</taxon>
        <taxon>Insecta</taxon>
        <taxon>Pterygota</taxon>
        <taxon>Neoptera</taxon>
        <taxon>Endopterygota</taxon>
        <taxon>Coleoptera</taxon>
        <taxon>Polyphaga</taxon>
        <taxon>Cucujiformia</taxon>
        <taxon>Chrysomeloidea</taxon>
        <taxon>Chrysomelidae</taxon>
        <taxon>Bruchinae</taxon>
        <taxon>Bruchini</taxon>
        <taxon>Callosobruchus</taxon>
    </lineage>
</organism>
<gene>
    <name evidence="3" type="ORF">CALMAC_LOCUS5347</name>
</gene>
<keyword evidence="4" id="KW-1185">Reference proteome</keyword>
<dbReference type="AlphaFoldDB" id="A0A653C240"/>
<keyword evidence="2" id="KW-0812">Transmembrane</keyword>
<feature type="transmembrane region" description="Helical" evidence="2">
    <location>
        <begin position="20"/>
        <end position="41"/>
    </location>
</feature>